<dbReference type="EMBL" id="CAUEEQ010042190">
    <property type="protein sequence ID" value="CAJ0956557.1"/>
    <property type="molecule type" value="Genomic_DNA"/>
</dbReference>
<protein>
    <submittedName>
        <fullName evidence="2">Uncharacterized protein</fullName>
    </submittedName>
</protein>
<dbReference type="Proteomes" id="UP001176940">
    <property type="component" value="Unassembled WGS sequence"/>
</dbReference>
<name>A0ABN9M1M8_9NEOB</name>
<gene>
    <name evidence="2" type="ORF">RIMI_LOCUS15595858</name>
</gene>
<feature type="non-terminal residue" evidence="2">
    <location>
        <position position="1"/>
    </location>
</feature>
<keyword evidence="3" id="KW-1185">Reference proteome</keyword>
<comment type="caution">
    <text evidence="2">The sequence shown here is derived from an EMBL/GenBank/DDBJ whole genome shotgun (WGS) entry which is preliminary data.</text>
</comment>
<reference evidence="2" key="1">
    <citation type="submission" date="2023-07" db="EMBL/GenBank/DDBJ databases">
        <authorList>
            <person name="Stuckert A."/>
        </authorList>
    </citation>
    <scope>NUCLEOTIDE SEQUENCE</scope>
</reference>
<sequence>ALRQIPKKDEEEEILEFLENVKKITGFLPFIVLTNKIRGDADKLRSQFEQFGMEKIFEVENYTAENHVKSPEKEKTFLTILKEILDYVDFVANVAVPTMDSPEVEHEKRQQMILKVAHDNDVERKKKQWLAENKPPEKKARWPCNVQ</sequence>
<feature type="region of interest" description="Disordered" evidence="1">
    <location>
        <begin position="125"/>
        <end position="147"/>
    </location>
</feature>
<accession>A0ABN9M1M8</accession>
<evidence type="ECO:0000313" key="3">
    <source>
        <dbReference type="Proteomes" id="UP001176940"/>
    </source>
</evidence>
<evidence type="ECO:0000313" key="2">
    <source>
        <dbReference type="EMBL" id="CAJ0956557.1"/>
    </source>
</evidence>
<organism evidence="2 3">
    <name type="scientific">Ranitomeya imitator</name>
    <name type="common">mimic poison frog</name>
    <dbReference type="NCBI Taxonomy" id="111125"/>
    <lineage>
        <taxon>Eukaryota</taxon>
        <taxon>Metazoa</taxon>
        <taxon>Chordata</taxon>
        <taxon>Craniata</taxon>
        <taxon>Vertebrata</taxon>
        <taxon>Euteleostomi</taxon>
        <taxon>Amphibia</taxon>
        <taxon>Batrachia</taxon>
        <taxon>Anura</taxon>
        <taxon>Neobatrachia</taxon>
        <taxon>Hyloidea</taxon>
        <taxon>Dendrobatidae</taxon>
        <taxon>Dendrobatinae</taxon>
        <taxon>Ranitomeya</taxon>
    </lineage>
</organism>
<proteinExistence type="predicted"/>
<evidence type="ECO:0000256" key="1">
    <source>
        <dbReference type="SAM" id="MobiDB-lite"/>
    </source>
</evidence>